<dbReference type="AlphaFoldDB" id="A0A6G7YRJ8"/>
<feature type="compositionally biased region" description="Polar residues" evidence="1">
    <location>
        <begin position="1"/>
        <end position="11"/>
    </location>
</feature>
<accession>A0A6G7YRJ8</accession>
<dbReference type="Pfam" id="PF20089">
    <property type="entry name" value="DUF6481"/>
    <property type="match status" value="1"/>
</dbReference>
<feature type="compositionally biased region" description="Basic and acidic residues" evidence="1">
    <location>
        <begin position="19"/>
        <end position="33"/>
    </location>
</feature>
<proteinExistence type="predicted"/>
<feature type="region of interest" description="Disordered" evidence="1">
    <location>
        <begin position="1"/>
        <end position="33"/>
    </location>
</feature>
<organism evidence="2 3">
    <name type="scientific">Sphingomonas piscis</name>
    <dbReference type="NCBI Taxonomy" id="2714943"/>
    <lineage>
        <taxon>Bacteria</taxon>
        <taxon>Pseudomonadati</taxon>
        <taxon>Pseudomonadota</taxon>
        <taxon>Alphaproteobacteria</taxon>
        <taxon>Sphingomonadales</taxon>
        <taxon>Sphingomonadaceae</taxon>
        <taxon>Sphingomonas</taxon>
    </lineage>
</organism>
<dbReference type="KEGG" id="spii:G7077_11045"/>
<feature type="compositionally biased region" description="Basic and acidic residues" evidence="1">
    <location>
        <begin position="92"/>
        <end position="104"/>
    </location>
</feature>
<feature type="region of interest" description="Disordered" evidence="1">
    <location>
        <begin position="83"/>
        <end position="111"/>
    </location>
</feature>
<reference evidence="2 3" key="1">
    <citation type="submission" date="2020-03" db="EMBL/GenBank/DDBJ databases">
        <title>Sphingomonas sp. nov., isolated from fish.</title>
        <authorList>
            <person name="Hyun D.-W."/>
            <person name="Bae J.-W."/>
        </authorList>
    </citation>
    <scope>NUCLEOTIDE SEQUENCE [LARGE SCALE GENOMIC DNA]</scope>
    <source>
        <strain evidence="2 3">HDW15B</strain>
    </source>
</reference>
<evidence type="ECO:0000256" key="1">
    <source>
        <dbReference type="SAM" id="MobiDB-lite"/>
    </source>
</evidence>
<dbReference type="EMBL" id="CP049869">
    <property type="protein sequence ID" value="QIK79359.1"/>
    <property type="molecule type" value="Genomic_DNA"/>
</dbReference>
<keyword evidence="3" id="KW-1185">Reference proteome</keyword>
<evidence type="ECO:0000313" key="2">
    <source>
        <dbReference type="EMBL" id="QIK79359.1"/>
    </source>
</evidence>
<dbReference type="Proteomes" id="UP000503222">
    <property type="component" value="Chromosome"/>
</dbReference>
<protein>
    <submittedName>
        <fullName evidence="2">Uncharacterized protein</fullName>
    </submittedName>
</protein>
<gene>
    <name evidence="2" type="ORF">G7077_11045</name>
</gene>
<sequence length="111" mass="12131">MASFKNPSFQDRQAAAADAKQKALDQLKAKTPKDEEVLAQERAAWTAKQQKLAEDRQVKAELAAAAKAERAAAKEAAKAAEELKAARLRPATPEEMKAARDARYAARKARK</sequence>
<name>A0A6G7YRJ8_9SPHN</name>
<dbReference type="InterPro" id="IPR045510">
    <property type="entry name" value="DUF6481"/>
</dbReference>
<evidence type="ECO:0000313" key="3">
    <source>
        <dbReference type="Proteomes" id="UP000503222"/>
    </source>
</evidence>
<dbReference type="RefSeq" id="WP_166411747.1">
    <property type="nucleotide sequence ID" value="NZ_CP049869.1"/>
</dbReference>